<evidence type="ECO:0000313" key="3">
    <source>
        <dbReference type="Proteomes" id="UP000516148"/>
    </source>
</evidence>
<reference evidence="2 3" key="1">
    <citation type="submission" date="2020-09" db="EMBL/GenBank/DDBJ databases">
        <title>Sphingomonas sp., a new species isolated from pork steak.</title>
        <authorList>
            <person name="Heidler von Heilborn D."/>
        </authorList>
    </citation>
    <scope>NUCLEOTIDE SEQUENCE [LARGE SCALE GENOMIC DNA]</scope>
    <source>
        <strain evidence="3">S8-3T</strain>
    </source>
</reference>
<dbReference type="KEGG" id="spap:H3Z74_02355"/>
<dbReference type="EMBL" id="CP061038">
    <property type="protein sequence ID" value="QNQ11823.1"/>
    <property type="molecule type" value="Genomic_DNA"/>
</dbReference>
<sequence length="59" mass="6142">MNEIEAAAHEAKRARAAADASAAKREDGGNWPIVPIGIGIGSAAVVAALLYANRSRKKR</sequence>
<keyword evidence="3" id="KW-1185">Reference proteome</keyword>
<feature type="transmembrane region" description="Helical" evidence="1">
    <location>
        <begin position="33"/>
        <end position="52"/>
    </location>
</feature>
<dbReference type="AlphaFoldDB" id="A0A7H0LQ70"/>
<keyword evidence="1" id="KW-0472">Membrane</keyword>
<dbReference type="Proteomes" id="UP000516148">
    <property type="component" value="Chromosome"/>
</dbReference>
<evidence type="ECO:0000256" key="1">
    <source>
        <dbReference type="SAM" id="Phobius"/>
    </source>
</evidence>
<gene>
    <name evidence="2" type="ORF">H3Z74_02355</name>
</gene>
<protein>
    <submittedName>
        <fullName evidence="2">Uncharacterized protein</fullName>
    </submittedName>
</protein>
<keyword evidence="1" id="KW-1133">Transmembrane helix</keyword>
<accession>A0A7H0LQ70</accession>
<organism evidence="2 3">
    <name type="scientific">Sphingomonas alpina</name>
    <dbReference type="NCBI Taxonomy" id="653931"/>
    <lineage>
        <taxon>Bacteria</taxon>
        <taxon>Pseudomonadati</taxon>
        <taxon>Pseudomonadota</taxon>
        <taxon>Alphaproteobacteria</taxon>
        <taxon>Sphingomonadales</taxon>
        <taxon>Sphingomonadaceae</taxon>
        <taxon>Sphingomonas</taxon>
    </lineage>
</organism>
<proteinExistence type="predicted"/>
<evidence type="ECO:0000313" key="2">
    <source>
        <dbReference type="EMBL" id="QNQ11823.1"/>
    </source>
</evidence>
<name>A0A7H0LQ70_9SPHN</name>
<keyword evidence="1" id="KW-0812">Transmembrane</keyword>